<evidence type="ECO:0000313" key="2">
    <source>
        <dbReference type="EMBL" id="MCY7007941.1"/>
    </source>
</evidence>
<gene>
    <name evidence="2" type="ORF">OCK72_04620</name>
</gene>
<keyword evidence="3" id="KW-1185">Reference proteome</keyword>
<dbReference type="Pfam" id="PF12564">
    <property type="entry name" value="TypeIII_RM_meth"/>
    <property type="match status" value="1"/>
</dbReference>
<evidence type="ECO:0000313" key="3">
    <source>
        <dbReference type="Proteomes" id="UP001062738"/>
    </source>
</evidence>
<accession>A0ABT4DKA9</accession>
<protein>
    <submittedName>
        <fullName evidence="2">Site-specific DNA-methyltransferase</fullName>
    </submittedName>
</protein>
<organism evidence="2 3">
    <name type="scientific">Fusobacterium simiae</name>
    <dbReference type="NCBI Taxonomy" id="855"/>
    <lineage>
        <taxon>Bacteria</taxon>
        <taxon>Fusobacteriati</taxon>
        <taxon>Fusobacteriota</taxon>
        <taxon>Fusobacteriia</taxon>
        <taxon>Fusobacteriales</taxon>
        <taxon>Fusobacteriaceae</taxon>
        <taxon>Fusobacterium</taxon>
    </lineage>
</organism>
<feature type="domain" description="Type III restriction/modification enzyme methylation subunit" evidence="1">
    <location>
        <begin position="39"/>
        <end position="94"/>
    </location>
</feature>
<dbReference type="InterPro" id="IPR022221">
    <property type="entry name" value="TypeIII_RM_meth"/>
</dbReference>
<proteinExistence type="predicted"/>
<dbReference type="RefSeq" id="WP_265151960.1">
    <property type="nucleotide sequence ID" value="NZ_JAOXXL010000009.1"/>
</dbReference>
<dbReference type="Proteomes" id="UP001062738">
    <property type="component" value="Unassembled WGS sequence"/>
</dbReference>
<dbReference type="EMBL" id="JAOXXL010000009">
    <property type="protein sequence ID" value="MCY7007941.1"/>
    <property type="molecule type" value="Genomic_DNA"/>
</dbReference>
<evidence type="ECO:0000259" key="1">
    <source>
        <dbReference type="Pfam" id="PF12564"/>
    </source>
</evidence>
<reference evidence="2" key="1">
    <citation type="submission" date="2022-09" db="EMBL/GenBank/DDBJ databases">
        <authorList>
            <person name="Zoaiter M."/>
        </authorList>
    </citation>
    <scope>NUCLEOTIDE SEQUENCE</scope>
    <source>
        <strain evidence="2">DSM 19848</strain>
    </source>
</reference>
<comment type="caution">
    <text evidence="2">The sequence shown here is derived from an EMBL/GenBank/DDBJ whole genome shotgun (WGS) entry which is preliminary data.</text>
</comment>
<name>A0ABT4DKA9_FUSSI</name>
<sequence length="203" mass="23575">MLENLNSTLENILRKEEKYIAEDGKILKAKVYNDTMNMDSNLIKLLINNNKIREAFFIDIEGVLVFDKQKFAWFIDSKDFLPDSYTSFKNKIGLVDRNRNYISNNNDVVLAFPFKDCILEGGQDKDDQKRKEIMYNEIIAYEDIRRMLSPKVFTNAKRYTKNGIEENITLKDDDNLIIKGNNLIALSSLLEKLGGGGYKVYLY</sequence>